<dbReference type="InterPro" id="IPR000477">
    <property type="entry name" value="RT_dom"/>
</dbReference>
<dbReference type="AlphaFoldDB" id="A0AAV8SZ10"/>
<keyword evidence="3" id="KW-0548">Nucleotidyltransferase</keyword>
<comment type="caution">
    <text evidence="9">The sequence shown here is derived from an EMBL/GenBank/DDBJ whole genome shotgun (WGS) entry which is preliminary data.</text>
</comment>
<dbReference type="PANTHER" id="PTHR33064:SF37">
    <property type="entry name" value="RIBONUCLEASE H"/>
    <property type="match status" value="1"/>
</dbReference>
<gene>
    <name evidence="9" type="ORF">K2173_009827</name>
</gene>
<dbReference type="FunFam" id="3.30.70.270:FF:000020">
    <property type="entry name" value="Transposon Tf2-6 polyprotein-like Protein"/>
    <property type="match status" value="1"/>
</dbReference>
<dbReference type="Gene3D" id="3.10.10.10">
    <property type="entry name" value="HIV Type 1 Reverse Transcriptase, subunit A, domain 1"/>
    <property type="match status" value="1"/>
</dbReference>
<accession>A0AAV8SZ10</accession>
<proteinExistence type="predicted"/>
<dbReference type="InterPro" id="IPR043502">
    <property type="entry name" value="DNA/RNA_pol_sf"/>
</dbReference>
<evidence type="ECO:0000313" key="10">
    <source>
        <dbReference type="Proteomes" id="UP001159364"/>
    </source>
</evidence>
<dbReference type="GO" id="GO:0004519">
    <property type="term" value="F:endonuclease activity"/>
    <property type="evidence" value="ECO:0007669"/>
    <property type="project" value="UniProtKB-KW"/>
</dbReference>
<evidence type="ECO:0000256" key="2">
    <source>
        <dbReference type="ARBA" id="ARBA00022679"/>
    </source>
</evidence>
<protein>
    <recommendedName>
        <fullName evidence="8">Reverse transcriptase domain-containing protein</fullName>
    </recommendedName>
</protein>
<dbReference type="PROSITE" id="PS50878">
    <property type="entry name" value="RT_POL"/>
    <property type="match status" value="1"/>
</dbReference>
<dbReference type="PANTHER" id="PTHR33064">
    <property type="entry name" value="POL PROTEIN"/>
    <property type="match status" value="1"/>
</dbReference>
<dbReference type="Proteomes" id="UP001159364">
    <property type="component" value="Linkage Group LG07"/>
</dbReference>
<evidence type="ECO:0000256" key="5">
    <source>
        <dbReference type="ARBA" id="ARBA00022759"/>
    </source>
</evidence>
<keyword evidence="2" id="KW-0808">Transferase</keyword>
<organism evidence="9 10">
    <name type="scientific">Erythroxylum novogranatense</name>
    <dbReference type="NCBI Taxonomy" id="1862640"/>
    <lineage>
        <taxon>Eukaryota</taxon>
        <taxon>Viridiplantae</taxon>
        <taxon>Streptophyta</taxon>
        <taxon>Embryophyta</taxon>
        <taxon>Tracheophyta</taxon>
        <taxon>Spermatophyta</taxon>
        <taxon>Magnoliopsida</taxon>
        <taxon>eudicotyledons</taxon>
        <taxon>Gunneridae</taxon>
        <taxon>Pentapetalae</taxon>
        <taxon>rosids</taxon>
        <taxon>fabids</taxon>
        <taxon>Malpighiales</taxon>
        <taxon>Erythroxylaceae</taxon>
        <taxon>Erythroxylum</taxon>
    </lineage>
</organism>
<dbReference type="CDD" id="cd01647">
    <property type="entry name" value="RT_LTR"/>
    <property type="match status" value="1"/>
</dbReference>
<dbReference type="EMBL" id="JAIWQS010000007">
    <property type="protein sequence ID" value="KAJ8759726.1"/>
    <property type="molecule type" value="Genomic_DNA"/>
</dbReference>
<keyword evidence="7" id="KW-0695">RNA-directed DNA polymerase</keyword>
<evidence type="ECO:0000256" key="3">
    <source>
        <dbReference type="ARBA" id="ARBA00022695"/>
    </source>
</evidence>
<reference evidence="9 10" key="1">
    <citation type="submission" date="2021-09" db="EMBL/GenBank/DDBJ databases">
        <title>Genomic insights and catalytic innovation underlie evolution of tropane alkaloids biosynthesis.</title>
        <authorList>
            <person name="Wang Y.-J."/>
            <person name="Tian T."/>
            <person name="Huang J.-P."/>
            <person name="Huang S.-X."/>
        </authorList>
    </citation>
    <scope>NUCLEOTIDE SEQUENCE [LARGE SCALE GENOMIC DNA]</scope>
    <source>
        <strain evidence="9">KIB-2018</strain>
        <tissue evidence="9">Leaf</tissue>
    </source>
</reference>
<dbReference type="FunFam" id="3.10.10.10:FF:000007">
    <property type="entry name" value="Retrovirus-related Pol polyprotein from transposon 17.6-like Protein"/>
    <property type="match status" value="1"/>
</dbReference>
<dbReference type="InterPro" id="IPR041577">
    <property type="entry name" value="RT_RNaseH_2"/>
</dbReference>
<evidence type="ECO:0000313" key="9">
    <source>
        <dbReference type="EMBL" id="KAJ8759726.1"/>
    </source>
</evidence>
<dbReference type="Pfam" id="PF00078">
    <property type="entry name" value="RVT_1"/>
    <property type="match status" value="1"/>
</dbReference>
<evidence type="ECO:0000256" key="1">
    <source>
        <dbReference type="ARBA" id="ARBA00022670"/>
    </source>
</evidence>
<evidence type="ECO:0000256" key="6">
    <source>
        <dbReference type="ARBA" id="ARBA00022801"/>
    </source>
</evidence>
<keyword evidence="4" id="KW-0540">Nuclease</keyword>
<keyword evidence="1" id="KW-0645">Protease</keyword>
<keyword evidence="6" id="KW-0378">Hydrolase</keyword>
<dbReference type="Gene3D" id="3.30.70.270">
    <property type="match status" value="2"/>
</dbReference>
<dbReference type="Pfam" id="PF17919">
    <property type="entry name" value="RT_RNaseH_2"/>
    <property type="match status" value="1"/>
</dbReference>
<keyword evidence="5" id="KW-0255">Endonuclease</keyword>
<dbReference type="GO" id="GO:0003964">
    <property type="term" value="F:RNA-directed DNA polymerase activity"/>
    <property type="evidence" value="ECO:0007669"/>
    <property type="project" value="UniProtKB-KW"/>
</dbReference>
<dbReference type="GO" id="GO:0006508">
    <property type="term" value="P:proteolysis"/>
    <property type="evidence" value="ECO:0007669"/>
    <property type="project" value="UniProtKB-KW"/>
</dbReference>
<dbReference type="GO" id="GO:0008233">
    <property type="term" value="F:peptidase activity"/>
    <property type="evidence" value="ECO:0007669"/>
    <property type="project" value="UniProtKB-KW"/>
</dbReference>
<sequence length="383" mass="44030">MTTLLDEFTDIFAEPTSLPPKRLQDHRIPLLDESRVVKIRPYRYPAIQKNELERMVQEMLQNGIIRDSNNNFASPVVMVKKKDGSWWFCIDYRQLNQLTVKDKFPIPVIEELLDELGGATYFSKLDLRAGYHQICMWEPDIYKTAFRTHEGHYEFLVMPFGLTNAPSSFQGLMNMVFKPLLRKTVLVFFYDILIYSQDWQSHLNHLREVFQLLRVNSLFAKKSKCKFGSKEVEYLGHVLSNKGIAMDNSKVDCVLSWPLPKSIKELRGFLGLSGYYRRFVKNYGNIARPLTELLKKGRWQWGEPQTSTFETLKMAISTALVLALPDFEATFVVETDASGQGVGAVLTQKGRPLAFFNKALGPKHQALSIYEKEVMAVLLAVKK</sequence>
<keyword evidence="10" id="KW-1185">Reference proteome</keyword>
<dbReference type="SUPFAM" id="SSF56672">
    <property type="entry name" value="DNA/RNA polymerases"/>
    <property type="match status" value="1"/>
</dbReference>
<feature type="domain" description="Reverse transcriptase" evidence="8">
    <location>
        <begin position="60"/>
        <end position="239"/>
    </location>
</feature>
<evidence type="ECO:0000256" key="7">
    <source>
        <dbReference type="ARBA" id="ARBA00022918"/>
    </source>
</evidence>
<dbReference type="InterPro" id="IPR051320">
    <property type="entry name" value="Viral_Replic_Matur_Polypro"/>
</dbReference>
<evidence type="ECO:0000256" key="4">
    <source>
        <dbReference type="ARBA" id="ARBA00022722"/>
    </source>
</evidence>
<evidence type="ECO:0000259" key="8">
    <source>
        <dbReference type="PROSITE" id="PS50878"/>
    </source>
</evidence>
<dbReference type="InterPro" id="IPR043128">
    <property type="entry name" value="Rev_trsase/Diguanyl_cyclase"/>
</dbReference>
<name>A0AAV8SZ10_9ROSI</name>